<evidence type="ECO:0000259" key="8">
    <source>
        <dbReference type="Pfam" id="PF01494"/>
    </source>
</evidence>
<dbReference type="AlphaFoldDB" id="A0A0M0JXR6"/>
<sequence>MEERAPQPGWTGSRGDICRALQAELEAAAGDAVTVCFGTDAAVVSAADGLVELRSAAAAGGDAARCEAFDLVVGCDGAGSAVRRVLQAQQPGFTVESSELANHSTMLALDLAGSKDAPRLDKSWLYVLSPPKIMMVAGAICGPGGRDDPLWFCQIGRAGKHSFASPEEARRLLVSAYPAVEKLSSAAAIEAFSRREAMPTGRAKACSALHGGRVALLGDAGAPFPPVGQGVNAAMEAATVLDACLGEQLEALRAGAPKGGAAAFVEAALAAYTSRWAPEAAAVRAIAHGLDLDSSLAVVVKQWLYNHLGVSALTNAKDARLSYAQALAVERRADAAFVALAVAAVVAAVALGVARFS</sequence>
<dbReference type="Proteomes" id="UP000037460">
    <property type="component" value="Unassembled WGS sequence"/>
</dbReference>
<dbReference type="Gene3D" id="3.50.50.60">
    <property type="entry name" value="FAD/NAD(P)-binding domain"/>
    <property type="match status" value="1"/>
</dbReference>
<dbReference type="InterPro" id="IPR036188">
    <property type="entry name" value="FAD/NAD-bd_sf"/>
</dbReference>
<evidence type="ECO:0000313" key="10">
    <source>
        <dbReference type="Proteomes" id="UP000037460"/>
    </source>
</evidence>
<reference evidence="10" key="1">
    <citation type="journal article" date="2015" name="PLoS Genet.">
        <title>Genome Sequence and Transcriptome Analyses of Chrysochromulina tobin: Metabolic Tools for Enhanced Algal Fitness in the Prominent Order Prymnesiales (Haptophyceae).</title>
        <authorList>
            <person name="Hovde B.T."/>
            <person name="Deodato C.R."/>
            <person name="Hunsperger H.M."/>
            <person name="Ryken S.A."/>
            <person name="Yost W."/>
            <person name="Jha R.K."/>
            <person name="Patterson J."/>
            <person name="Monnat R.J. Jr."/>
            <person name="Barlow S.B."/>
            <person name="Starkenburg S.R."/>
            <person name="Cattolico R.A."/>
        </authorList>
    </citation>
    <scope>NUCLEOTIDE SEQUENCE</scope>
    <source>
        <strain evidence="10">CCMP291</strain>
    </source>
</reference>
<evidence type="ECO:0000256" key="4">
    <source>
        <dbReference type="ARBA" id="ARBA00022857"/>
    </source>
</evidence>
<evidence type="ECO:0000256" key="1">
    <source>
        <dbReference type="ARBA" id="ARBA00001974"/>
    </source>
</evidence>
<keyword evidence="7" id="KW-0812">Transmembrane</keyword>
<evidence type="ECO:0000256" key="6">
    <source>
        <dbReference type="ARBA" id="ARBA00023033"/>
    </source>
</evidence>
<keyword evidence="7" id="KW-0472">Membrane</keyword>
<dbReference type="PANTHER" id="PTHR46028">
    <property type="entry name" value="KYNURENINE 3-MONOOXYGENASE"/>
    <property type="match status" value="1"/>
</dbReference>
<evidence type="ECO:0000256" key="5">
    <source>
        <dbReference type="ARBA" id="ARBA00023002"/>
    </source>
</evidence>
<feature type="domain" description="FAD-binding" evidence="8">
    <location>
        <begin position="26"/>
        <end position="249"/>
    </location>
</feature>
<evidence type="ECO:0000256" key="3">
    <source>
        <dbReference type="ARBA" id="ARBA00022827"/>
    </source>
</evidence>
<dbReference type="PANTHER" id="PTHR46028:SF2">
    <property type="entry name" value="KYNURENINE 3-MONOOXYGENASE"/>
    <property type="match status" value="1"/>
</dbReference>
<keyword evidence="3" id="KW-0274">FAD</keyword>
<dbReference type="OrthoDB" id="421657at2759"/>
<gene>
    <name evidence="9" type="ORF">Ctob_005353</name>
</gene>
<dbReference type="Pfam" id="PF01494">
    <property type="entry name" value="FAD_binding_3"/>
    <property type="match status" value="1"/>
</dbReference>
<dbReference type="GO" id="GO:0070189">
    <property type="term" value="P:kynurenine metabolic process"/>
    <property type="evidence" value="ECO:0007669"/>
    <property type="project" value="TreeGrafter"/>
</dbReference>
<keyword evidence="6" id="KW-0503">Monooxygenase</keyword>
<evidence type="ECO:0000256" key="2">
    <source>
        <dbReference type="ARBA" id="ARBA00022630"/>
    </source>
</evidence>
<keyword evidence="10" id="KW-1185">Reference proteome</keyword>
<evidence type="ECO:0000256" key="7">
    <source>
        <dbReference type="SAM" id="Phobius"/>
    </source>
</evidence>
<feature type="transmembrane region" description="Helical" evidence="7">
    <location>
        <begin position="335"/>
        <end position="354"/>
    </location>
</feature>
<dbReference type="SUPFAM" id="SSF51905">
    <property type="entry name" value="FAD/NAD(P)-binding domain"/>
    <property type="match status" value="1"/>
</dbReference>
<name>A0A0M0JXR6_9EUKA</name>
<accession>A0A0M0JXR6</accession>
<comment type="cofactor">
    <cofactor evidence="1">
        <name>FAD</name>
        <dbReference type="ChEBI" id="CHEBI:57692"/>
    </cofactor>
</comment>
<keyword evidence="4" id="KW-0521">NADP</keyword>
<protein>
    <recommendedName>
        <fullName evidence="8">FAD-binding domain-containing protein</fullName>
    </recommendedName>
</protein>
<proteinExistence type="predicted"/>
<evidence type="ECO:0000313" key="9">
    <source>
        <dbReference type="EMBL" id="KOO30933.1"/>
    </source>
</evidence>
<comment type="caution">
    <text evidence="9">The sequence shown here is derived from an EMBL/GenBank/DDBJ whole genome shotgun (WGS) entry which is preliminary data.</text>
</comment>
<organism evidence="9 10">
    <name type="scientific">Chrysochromulina tobinii</name>
    <dbReference type="NCBI Taxonomy" id="1460289"/>
    <lineage>
        <taxon>Eukaryota</taxon>
        <taxon>Haptista</taxon>
        <taxon>Haptophyta</taxon>
        <taxon>Prymnesiophyceae</taxon>
        <taxon>Prymnesiales</taxon>
        <taxon>Chrysochromulinaceae</taxon>
        <taxon>Chrysochromulina</taxon>
    </lineage>
</organism>
<dbReference type="EMBL" id="JWZX01002124">
    <property type="protein sequence ID" value="KOO30933.1"/>
    <property type="molecule type" value="Genomic_DNA"/>
</dbReference>
<keyword evidence="5" id="KW-0560">Oxidoreductase</keyword>
<dbReference type="InterPro" id="IPR002938">
    <property type="entry name" value="FAD-bd"/>
</dbReference>
<keyword evidence="7" id="KW-1133">Transmembrane helix</keyword>
<dbReference type="GO" id="GO:0004502">
    <property type="term" value="F:kynurenine 3-monooxygenase activity"/>
    <property type="evidence" value="ECO:0007669"/>
    <property type="project" value="TreeGrafter"/>
</dbReference>
<keyword evidence="2" id="KW-0285">Flavoprotein</keyword>
<dbReference type="GO" id="GO:0071949">
    <property type="term" value="F:FAD binding"/>
    <property type="evidence" value="ECO:0007669"/>
    <property type="project" value="InterPro"/>
</dbReference>